<accession>A0A096P9C2</accession>
<dbReference type="Gene3D" id="3.40.366.10">
    <property type="entry name" value="Malonyl-Coenzyme A Acyl Carrier Protein, domain 2"/>
    <property type="match status" value="1"/>
</dbReference>
<dbReference type="Gene3D" id="1.25.40.20">
    <property type="entry name" value="Ankyrin repeat-containing domain"/>
    <property type="match status" value="1"/>
</dbReference>
<dbReference type="SUPFAM" id="SSF52151">
    <property type="entry name" value="FabD/lysophospholipase-like"/>
    <property type="match status" value="1"/>
</dbReference>
<dbReference type="PROSITE" id="PS50297">
    <property type="entry name" value="ANK_REP_REGION"/>
    <property type="match status" value="1"/>
</dbReference>
<dbReference type="InterPro" id="IPR052760">
    <property type="entry name" value="Mitochondrial_malonyltrans"/>
</dbReference>
<evidence type="ECO:0000313" key="3">
    <source>
        <dbReference type="EMBL" id="CEG00809.1"/>
    </source>
</evidence>
<dbReference type="GO" id="GO:0016740">
    <property type="term" value="F:transferase activity"/>
    <property type="evidence" value="ECO:0007669"/>
    <property type="project" value="InterPro"/>
</dbReference>
<dbReference type="SMART" id="SM00248">
    <property type="entry name" value="ANK"/>
    <property type="match status" value="2"/>
</dbReference>
<dbReference type="AlphaFoldDB" id="A0A096P9C2"/>
<dbReference type="InterPro" id="IPR002110">
    <property type="entry name" value="Ankyrin_rpt"/>
</dbReference>
<dbReference type="PANTHER" id="PTHR47170">
    <property type="entry name" value="MALONYL-COA ACP TRANSACYLASE, ACP-BINDING"/>
    <property type="match status" value="1"/>
</dbReference>
<feature type="domain" description="Malonyl-CoA:ACP transacylase (MAT)" evidence="2">
    <location>
        <begin position="315"/>
        <end position="612"/>
    </location>
</feature>
<proteinExistence type="predicted"/>
<evidence type="ECO:0000259" key="2">
    <source>
        <dbReference type="SMART" id="SM00827"/>
    </source>
</evidence>
<reference evidence="4" key="1">
    <citation type="journal article" date="2006" name="Proc. Natl. Acad. Sci. U.S.A.">
        <title>Genome analysis of the smallest free-living eukaryote Ostreococcus tauri unveils many unique features.</title>
        <authorList>
            <person name="Derelle E."/>
            <person name="Ferraz C."/>
            <person name="Rombauts S."/>
            <person name="Rouze P."/>
            <person name="Worden A.Z."/>
            <person name="Robbens S."/>
            <person name="Partensky F."/>
            <person name="Degroeve S."/>
            <person name="Echeynie S."/>
            <person name="Cooke R."/>
            <person name="Saeys Y."/>
            <person name="Wuyts J."/>
            <person name="Jabbari K."/>
            <person name="Bowler C."/>
            <person name="Panaud O."/>
            <person name="Piegu B."/>
            <person name="Ball S.G."/>
            <person name="Ral J.-P."/>
            <person name="Bouget F.-Y."/>
            <person name="Piganeau G."/>
            <person name="De Baets B."/>
            <person name="Picard A."/>
            <person name="Delseny M."/>
            <person name="Demaille J."/>
            <person name="Van de Peer Y."/>
            <person name="Moreau H."/>
        </authorList>
    </citation>
    <scope>NUCLEOTIDE SEQUENCE [LARGE SCALE GENOMIC DNA]</scope>
    <source>
        <strain evidence="4">OTTH 0595 / CCAP 157/2 / RCC745</strain>
    </source>
</reference>
<dbReference type="InterPro" id="IPR036770">
    <property type="entry name" value="Ankyrin_rpt-contain_sf"/>
</dbReference>
<feature type="repeat" description="ANK" evidence="1">
    <location>
        <begin position="129"/>
        <end position="165"/>
    </location>
</feature>
<keyword evidence="1" id="KW-0040">ANK repeat</keyword>
<dbReference type="InterPro" id="IPR014043">
    <property type="entry name" value="Acyl_transferase_dom"/>
</dbReference>
<organism evidence="3 4">
    <name type="scientific">Ostreococcus tauri</name>
    <name type="common">Marine green alga</name>
    <dbReference type="NCBI Taxonomy" id="70448"/>
    <lineage>
        <taxon>Eukaryota</taxon>
        <taxon>Viridiplantae</taxon>
        <taxon>Chlorophyta</taxon>
        <taxon>Mamiellophyceae</taxon>
        <taxon>Mamiellales</taxon>
        <taxon>Bathycoccaceae</taxon>
        <taxon>Ostreococcus</taxon>
    </lineage>
</organism>
<dbReference type="InterPro" id="IPR001227">
    <property type="entry name" value="Ac_transferase_dom_sf"/>
</dbReference>
<dbReference type="PROSITE" id="PS50088">
    <property type="entry name" value="ANK_REPEAT"/>
    <property type="match status" value="1"/>
</dbReference>
<dbReference type="RefSeq" id="XP_003084384.2">
    <property type="nucleotide sequence ID" value="XM_003084336.2"/>
</dbReference>
<dbReference type="Pfam" id="PF12796">
    <property type="entry name" value="Ank_2"/>
    <property type="match status" value="1"/>
</dbReference>
<dbReference type="Gene3D" id="3.30.70.250">
    <property type="entry name" value="Malonyl-CoA ACP transacylase, ACP-binding"/>
    <property type="match status" value="1"/>
</dbReference>
<dbReference type="OrthoDB" id="497333at2759"/>
<dbReference type="Pfam" id="PF00698">
    <property type="entry name" value="Acyl_transf_1"/>
    <property type="match status" value="1"/>
</dbReference>
<comment type="caution">
    <text evidence="3">The sequence shown here is derived from an EMBL/GenBank/DDBJ whole genome shotgun (WGS) entry which is preliminary data.</text>
</comment>
<protein>
    <submittedName>
        <fullName evidence="3">Ankyrin repeat</fullName>
    </submittedName>
</protein>
<gene>
    <name evidence="3" type="ORF">OT_ostta20g00030</name>
</gene>
<dbReference type="KEGG" id="ota:OT_ostta20g00030"/>
<dbReference type="SMART" id="SM00827">
    <property type="entry name" value="PKS_AT"/>
    <property type="match status" value="1"/>
</dbReference>
<dbReference type="Proteomes" id="UP000009170">
    <property type="component" value="Unassembled WGS sequence"/>
</dbReference>
<evidence type="ECO:0000256" key="1">
    <source>
        <dbReference type="PROSITE-ProRule" id="PRU00023"/>
    </source>
</evidence>
<dbReference type="EMBL" id="CAID01000020">
    <property type="protein sequence ID" value="CEG00809.1"/>
    <property type="molecule type" value="Genomic_DNA"/>
</dbReference>
<dbReference type="STRING" id="70448.A0A096P9C2"/>
<reference evidence="3 4" key="2">
    <citation type="journal article" date="2014" name="BMC Genomics">
        <title>An improved genome of the model marine alga Ostreococcus tauri unfolds by assessing Illumina de novo assemblies.</title>
        <authorList>
            <person name="Blanc-Mathieu R."/>
            <person name="Verhelst B."/>
            <person name="Derelle E."/>
            <person name="Rombauts S."/>
            <person name="Bouget F.Y."/>
            <person name="Carre I."/>
            <person name="Chateau A."/>
            <person name="Eyre-Walker A."/>
            <person name="Grimsley N."/>
            <person name="Moreau H."/>
            <person name="Piegu B."/>
            <person name="Rivals E."/>
            <person name="Schackwitz W."/>
            <person name="Van de Peer Y."/>
            <person name="Piganeau G."/>
        </authorList>
    </citation>
    <scope>NUCLEOTIDE SEQUENCE [LARGE SCALE GENOMIC DNA]</scope>
    <source>
        <strain evidence="4">OTTH 0595 / CCAP 157/2 / RCC745</strain>
    </source>
</reference>
<dbReference type="InterPro" id="IPR016035">
    <property type="entry name" value="Acyl_Trfase/lysoPLipase"/>
</dbReference>
<name>A0A096P9C2_OSTTA</name>
<dbReference type="InterPro" id="IPR016036">
    <property type="entry name" value="Malonyl_transacylase_ACP-bd"/>
</dbReference>
<dbReference type="GeneID" id="9838621"/>
<dbReference type="InParanoid" id="A0A096P9C2"/>
<evidence type="ECO:0000313" key="4">
    <source>
        <dbReference type="Proteomes" id="UP000009170"/>
    </source>
</evidence>
<dbReference type="SUPFAM" id="SSF48403">
    <property type="entry name" value="Ankyrin repeat"/>
    <property type="match status" value="1"/>
</dbReference>
<sequence>MGVGFSWCFRGETLEKRSSDDAGVDVVAHRVAARAPTVEMVNHRFGIRDMTATGRYPPQPKFQPFAFYSSVRLGDPEQLKLIMDTDPYYWTQDNGAGAPIHFAVTYKQLDMVHHILRHVPECINQRDSKGFTPLHRAAYLAQFDGYLEIFEYLLSEGADPTIKCEDYDPYLNPGRKTPLELVKKDKEVHDQLVELVEKYANVEKRPEPHPCLADWWALYDYGLDEVRTWAKDFVKVFPEDTRRERARAEKAAFKEKRRVKRAEIEAEIEAEIAERRDKPKPELKIGDDFKHDGRMLDAKSIVEDEKKLRKHYAFLFPGQGSQAVGMLRDDSLLELPAVSAMCETANKVLGYDLRDVCVNGPKEKLDDTVHAQPALLLANLVALEKLRDVDPDVVAACDACAGLSLGEYAALVFAGVLSIEDAFKVVKTRAEAMSEAAKVGSHGMLSVVGLDDSKLEEIVNAAKSSDQSAVCEITNFLFPQGRVVSGDKTILDVVQQQAQAAGAIKAASLAVSGAFHTSRMNAASDKLREALSQATFNKPRVAIYSNVTAMPIDADSDPDAIRDLLAKQLVSPVKWEQTMKNLVGDKKTKMFELGPNSQIKSMCKRVSLDCWKEFKSIDVNAEPKK</sequence>
<keyword evidence="4" id="KW-1185">Reference proteome</keyword>
<dbReference type="PANTHER" id="PTHR47170:SF2">
    <property type="entry name" value="MALONYL-COA:ACP TRANSACYLASE (MAT) DOMAIN-CONTAINING PROTEIN"/>
    <property type="match status" value="1"/>
</dbReference>
<dbReference type="SUPFAM" id="SSF55048">
    <property type="entry name" value="Probable ACP-binding domain of malonyl-CoA ACP transacylase"/>
    <property type="match status" value="1"/>
</dbReference>